<dbReference type="NCBIfam" id="NF006160">
    <property type="entry name" value="PRK08304.1"/>
    <property type="match status" value="1"/>
</dbReference>
<evidence type="ECO:0000313" key="2">
    <source>
        <dbReference type="Proteomes" id="UP000241848"/>
    </source>
</evidence>
<dbReference type="Gene3D" id="3.40.47.40">
    <property type="entry name" value="Stage V sporulation protein AD"/>
    <property type="match status" value="1"/>
</dbReference>
<protein>
    <submittedName>
        <fullName evidence="1">Stage V sporulation protein AD</fullName>
    </submittedName>
</protein>
<reference evidence="1 2" key="1">
    <citation type="journal article" date="2014" name="BMC Genomics">
        <title>Comparison of environmental and isolate Sulfobacillus genomes reveals diverse carbon, sulfur, nitrogen, and hydrogen metabolisms.</title>
        <authorList>
            <person name="Justice N.B."/>
            <person name="Norman A."/>
            <person name="Brown C.T."/>
            <person name="Singh A."/>
            <person name="Thomas B.C."/>
            <person name="Banfield J.F."/>
        </authorList>
    </citation>
    <scope>NUCLEOTIDE SEQUENCE [LARGE SCALE GENOMIC DNA]</scope>
    <source>
        <strain evidence="1">AMDSBA3</strain>
    </source>
</reference>
<dbReference type="Proteomes" id="UP000241848">
    <property type="component" value="Unassembled WGS sequence"/>
</dbReference>
<dbReference type="AlphaFoldDB" id="A0A2T2WKT1"/>
<dbReference type="PIRSF" id="PIRSF011570">
    <property type="entry name" value="SpoVAD"/>
    <property type="match status" value="1"/>
</dbReference>
<comment type="caution">
    <text evidence="1">The sequence shown here is derived from an EMBL/GenBank/DDBJ whole genome shotgun (WGS) entry which is preliminary data.</text>
</comment>
<dbReference type="Pfam" id="PF07451">
    <property type="entry name" value="SpoVAD"/>
    <property type="match status" value="1"/>
</dbReference>
<gene>
    <name evidence="1" type="ORF">C7B45_05105</name>
</gene>
<dbReference type="InterPro" id="IPR016039">
    <property type="entry name" value="Thiolase-like"/>
</dbReference>
<sequence>MAKERSSSATLLPQGVYIVSTGSVVGPKEGEGPLGTAFDRVWPDEGKRFSSYEKAEQQLLNEAYEVALEKSGFDWSDIDLVLGGDLLDQTISTNFTGRQHQRPLLGLFAACATFTEALGLGSMLVSGSNARDVIVSASSHHLTAERQFRFPLELGYQRPPTAAWTATAAGAAVLSKDAGPIQVRAVTFGRVIDAGGRDPNDMGSAMAPAAFDTIYRHLASTRTRTCDYDAIVTGDLGYFGLDMLKVYAQESGLIFGVELQDCGRLLYDPTTQDTHNGGSGPGCSACVFAGPLANRLVRGDWGRLLLVATGALFSPTTYQQGETIPCIAHAVELVAV</sequence>
<dbReference type="InterPro" id="IPR038369">
    <property type="entry name" value="SpoVAD_sf"/>
</dbReference>
<evidence type="ECO:0000313" key="1">
    <source>
        <dbReference type="EMBL" id="PSR22851.1"/>
    </source>
</evidence>
<dbReference type="SUPFAM" id="SSF53901">
    <property type="entry name" value="Thiolase-like"/>
    <property type="match status" value="1"/>
</dbReference>
<dbReference type="InterPro" id="IPR010894">
    <property type="entry name" value="SpoVAD"/>
</dbReference>
<proteinExistence type="predicted"/>
<dbReference type="EMBL" id="PXYV01000011">
    <property type="protein sequence ID" value="PSR22851.1"/>
    <property type="molecule type" value="Genomic_DNA"/>
</dbReference>
<accession>A0A2T2WKT1</accession>
<name>A0A2T2WKT1_9FIRM</name>
<dbReference type="GO" id="GO:0016746">
    <property type="term" value="F:acyltransferase activity"/>
    <property type="evidence" value="ECO:0007669"/>
    <property type="project" value="InterPro"/>
</dbReference>
<organism evidence="1 2">
    <name type="scientific">Sulfobacillus acidophilus</name>
    <dbReference type="NCBI Taxonomy" id="53633"/>
    <lineage>
        <taxon>Bacteria</taxon>
        <taxon>Bacillati</taxon>
        <taxon>Bacillota</taxon>
        <taxon>Clostridia</taxon>
        <taxon>Eubacteriales</taxon>
        <taxon>Clostridiales Family XVII. Incertae Sedis</taxon>
        <taxon>Sulfobacillus</taxon>
    </lineage>
</organism>